<evidence type="ECO:0000313" key="3">
    <source>
        <dbReference type="Proteomes" id="UP000031130"/>
    </source>
</evidence>
<keyword evidence="1" id="KW-0812">Transmembrane</keyword>
<protein>
    <recommendedName>
        <fullName evidence="4">DsbI-accessory protein Dba</fullName>
    </recommendedName>
</protein>
<reference evidence="2 3" key="1">
    <citation type="journal article" date="2014" name="Genome Biol. Evol.">
        <title>Comparative Genomics of the Campylobacter lari Group.</title>
        <authorList>
            <person name="Miller W.G."/>
            <person name="Yee E."/>
            <person name="Chapman M.H."/>
            <person name="Smith T.P."/>
            <person name="Bono J.L."/>
            <person name="Huynh S."/>
            <person name="Parker C.T."/>
            <person name="Vandamme P."/>
            <person name="Luong K."/>
            <person name="Korlach J."/>
        </authorList>
    </citation>
    <scope>NUCLEOTIDE SEQUENCE [LARGE SCALE GENOMIC DNA]</scope>
    <source>
        <strain evidence="3">RM3659</strain>
    </source>
</reference>
<sequence>MEFSILVLLAISILLILIKPEKEKLIFGIFLCGALLNYFMYLVASFDSIIPSGNW</sequence>
<dbReference type="KEGG" id="cln:UPTC3659_1556"/>
<dbReference type="HOGENOM" id="CLU_203772_0_0_7"/>
<accession>A0A0A8HXE9</accession>
<dbReference type="Proteomes" id="UP000031130">
    <property type="component" value="Chromosome"/>
</dbReference>
<feature type="transmembrane region" description="Helical" evidence="1">
    <location>
        <begin position="25"/>
        <end position="44"/>
    </location>
</feature>
<dbReference type="EMBL" id="CP007775">
    <property type="protein sequence ID" value="AJD02383.1"/>
    <property type="molecule type" value="Genomic_DNA"/>
</dbReference>
<dbReference type="AlphaFoldDB" id="A0A0A8HXE9"/>
<name>A0A0A8HXE9_CAMLA</name>
<keyword evidence="1" id="KW-0472">Membrane</keyword>
<dbReference type="RefSeq" id="WP_158100222.1">
    <property type="nucleotide sequence ID" value="NZ_CP007775.1"/>
</dbReference>
<evidence type="ECO:0000256" key="1">
    <source>
        <dbReference type="SAM" id="Phobius"/>
    </source>
</evidence>
<organism evidence="2 3">
    <name type="scientific">Campylobacter lari NCTC 11845</name>
    <dbReference type="NCBI Taxonomy" id="1388749"/>
    <lineage>
        <taxon>Bacteria</taxon>
        <taxon>Pseudomonadati</taxon>
        <taxon>Campylobacterota</taxon>
        <taxon>Epsilonproteobacteria</taxon>
        <taxon>Campylobacterales</taxon>
        <taxon>Campylobacteraceae</taxon>
        <taxon>Campylobacter</taxon>
    </lineage>
</organism>
<proteinExistence type="predicted"/>
<gene>
    <name evidence="2" type="ORF">UPTC3659_1556</name>
</gene>
<keyword evidence="1" id="KW-1133">Transmembrane helix</keyword>
<evidence type="ECO:0008006" key="4">
    <source>
        <dbReference type="Google" id="ProtNLM"/>
    </source>
</evidence>
<evidence type="ECO:0000313" key="2">
    <source>
        <dbReference type="EMBL" id="AJD02383.1"/>
    </source>
</evidence>